<feature type="non-terminal residue" evidence="1">
    <location>
        <position position="1"/>
    </location>
</feature>
<accession>S8EBZ1</accession>
<dbReference type="AlphaFoldDB" id="S8EBZ1"/>
<evidence type="ECO:0000313" key="1">
    <source>
        <dbReference type="EMBL" id="EPT02492.1"/>
    </source>
</evidence>
<gene>
    <name evidence="1" type="ORF">FOMPIDRAFT_1118292</name>
</gene>
<name>S8EBZ1_FOMSC</name>
<dbReference type="OrthoDB" id="2802417at2759"/>
<dbReference type="eggNOG" id="KOG3752">
    <property type="taxonomic scope" value="Eukaryota"/>
</dbReference>
<reference evidence="1 2" key="1">
    <citation type="journal article" date="2012" name="Science">
        <title>The Paleozoic origin of enzymatic lignin decomposition reconstructed from 31 fungal genomes.</title>
        <authorList>
            <person name="Floudas D."/>
            <person name="Binder M."/>
            <person name="Riley R."/>
            <person name="Barry K."/>
            <person name="Blanchette R.A."/>
            <person name="Henrissat B."/>
            <person name="Martinez A.T."/>
            <person name="Otillar R."/>
            <person name="Spatafora J.W."/>
            <person name="Yadav J.S."/>
            <person name="Aerts A."/>
            <person name="Benoit I."/>
            <person name="Boyd A."/>
            <person name="Carlson A."/>
            <person name="Copeland A."/>
            <person name="Coutinho P.M."/>
            <person name="de Vries R.P."/>
            <person name="Ferreira P."/>
            <person name="Findley K."/>
            <person name="Foster B."/>
            <person name="Gaskell J."/>
            <person name="Glotzer D."/>
            <person name="Gorecki P."/>
            <person name="Heitman J."/>
            <person name="Hesse C."/>
            <person name="Hori C."/>
            <person name="Igarashi K."/>
            <person name="Jurgens J.A."/>
            <person name="Kallen N."/>
            <person name="Kersten P."/>
            <person name="Kohler A."/>
            <person name="Kuees U."/>
            <person name="Kumar T.K.A."/>
            <person name="Kuo A."/>
            <person name="LaButti K."/>
            <person name="Larrondo L.F."/>
            <person name="Lindquist E."/>
            <person name="Ling A."/>
            <person name="Lombard V."/>
            <person name="Lucas S."/>
            <person name="Lundell T."/>
            <person name="Martin R."/>
            <person name="McLaughlin D.J."/>
            <person name="Morgenstern I."/>
            <person name="Morin E."/>
            <person name="Murat C."/>
            <person name="Nagy L.G."/>
            <person name="Nolan M."/>
            <person name="Ohm R.A."/>
            <person name="Patyshakuliyeva A."/>
            <person name="Rokas A."/>
            <person name="Ruiz-Duenas F.J."/>
            <person name="Sabat G."/>
            <person name="Salamov A."/>
            <person name="Samejima M."/>
            <person name="Schmutz J."/>
            <person name="Slot J.C."/>
            <person name="St John F."/>
            <person name="Stenlid J."/>
            <person name="Sun H."/>
            <person name="Sun S."/>
            <person name="Syed K."/>
            <person name="Tsang A."/>
            <person name="Wiebenga A."/>
            <person name="Young D."/>
            <person name="Pisabarro A."/>
            <person name="Eastwood D.C."/>
            <person name="Martin F."/>
            <person name="Cullen D."/>
            <person name="Grigoriev I.V."/>
            <person name="Hibbett D.S."/>
        </authorList>
    </citation>
    <scope>NUCLEOTIDE SEQUENCE</scope>
    <source>
        <strain evidence="2">FP-58527</strain>
    </source>
</reference>
<proteinExistence type="predicted"/>
<dbReference type="Proteomes" id="UP000015241">
    <property type="component" value="Unassembled WGS sequence"/>
</dbReference>
<sequence length="251" mass="28949">ARGHLHTIPGAESEEHDVWRGMRHKDLRRSVVDFLWKGMHEAHRIGRFWLKVPGHEERAICSHCHEQDSLEHILLHCSATGQREIWAMAQAAWRRKGVDWAPLRLLDILTIGPRSRALVRDKPTPGHLARFWRVLVSESAHLIWRLRCERVIGRGDDEHWQQTPASVEARWLSSRIRQDAIGTSHKHGRLALKKSLVLQTWKHVIENEDKLPADWTSQRKVLVGIDPGLASEPNPGNHRGGCMRTYVYEKG</sequence>
<dbReference type="HOGENOM" id="CLU_044484_0_0_1"/>
<evidence type="ECO:0000313" key="2">
    <source>
        <dbReference type="Proteomes" id="UP000015241"/>
    </source>
</evidence>
<protein>
    <recommendedName>
        <fullName evidence="3">Reverse transcriptase zinc-binding domain-containing protein</fullName>
    </recommendedName>
</protein>
<organism evidence="1 2">
    <name type="scientific">Fomitopsis schrenkii</name>
    <name type="common">Brown rot fungus</name>
    <dbReference type="NCBI Taxonomy" id="2126942"/>
    <lineage>
        <taxon>Eukaryota</taxon>
        <taxon>Fungi</taxon>
        <taxon>Dikarya</taxon>
        <taxon>Basidiomycota</taxon>
        <taxon>Agaricomycotina</taxon>
        <taxon>Agaricomycetes</taxon>
        <taxon>Polyporales</taxon>
        <taxon>Fomitopsis</taxon>
    </lineage>
</organism>
<dbReference type="InParanoid" id="S8EBZ1"/>
<dbReference type="EMBL" id="KE504135">
    <property type="protein sequence ID" value="EPT02492.1"/>
    <property type="molecule type" value="Genomic_DNA"/>
</dbReference>
<keyword evidence="2" id="KW-1185">Reference proteome</keyword>
<dbReference type="STRING" id="743788.S8EBZ1"/>
<evidence type="ECO:0008006" key="3">
    <source>
        <dbReference type="Google" id="ProtNLM"/>
    </source>
</evidence>